<feature type="chain" id="PRO_5044895496" evidence="2">
    <location>
        <begin position="22"/>
        <end position="273"/>
    </location>
</feature>
<evidence type="ECO:0000313" key="3">
    <source>
        <dbReference type="EMBL" id="KAL1517963.1"/>
    </source>
</evidence>
<proteinExistence type="predicted"/>
<feature type="compositionally biased region" description="Basic residues" evidence="1">
    <location>
        <begin position="62"/>
        <end position="100"/>
    </location>
</feature>
<dbReference type="Proteomes" id="UP001566132">
    <property type="component" value="Unassembled WGS sequence"/>
</dbReference>
<protein>
    <submittedName>
        <fullName evidence="3">Uncharacterized protein</fullName>
    </submittedName>
</protein>
<evidence type="ECO:0000256" key="2">
    <source>
        <dbReference type="SAM" id="SignalP"/>
    </source>
</evidence>
<evidence type="ECO:0000313" key="4">
    <source>
        <dbReference type="Proteomes" id="UP001566132"/>
    </source>
</evidence>
<feature type="region of interest" description="Disordered" evidence="1">
    <location>
        <begin position="62"/>
        <end position="107"/>
    </location>
</feature>
<comment type="caution">
    <text evidence="3">The sequence shown here is derived from an EMBL/GenBank/DDBJ whole genome shotgun (WGS) entry which is preliminary data.</text>
</comment>
<reference evidence="3 4" key="1">
    <citation type="submission" date="2024-05" db="EMBL/GenBank/DDBJ databases">
        <title>Genetic variation in Jamaican populations of the coffee berry borer (Hypothenemus hampei).</title>
        <authorList>
            <person name="Errbii M."/>
            <person name="Myrie A."/>
        </authorList>
    </citation>
    <scope>NUCLEOTIDE SEQUENCE [LARGE SCALE GENOMIC DNA]</scope>
    <source>
        <strain evidence="3">JA-Hopewell-2020-01-JO</strain>
        <tissue evidence="3">Whole body</tissue>
    </source>
</reference>
<feature type="region of interest" description="Disordered" evidence="1">
    <location>
        <begin position="236"/>
        <end position="265"/>
    </location>
</feature>
<keyword evidence="4" id="KW-1185">Reference proteome</keyword>
<dbReference type="AlphaFoldDB" id="A0ABD1FFA1"/>
<name>A0ABD1FFA1_HYPHA</name>
<feature type="signal peptide" evidence="2">
    <location>
        <begin position="1"/>
        <end position="21"/>
    </location>
</feature>
<evidence type="ECO:0000256" key="1">
    <source>
        <dbReference type="SAM" id="MobiDB-lite"/>
    </source>
</evidence>
<gene>
    <name evidence="3" type="ORF">ABEB36_001657</name>
</gene>
<accession>A0ABD1FFA1</accession>
<dbReference type="EMBL" id="JBDJPC010000001">
    <property type="protein sequence ID" value="KAL1517963.1"/>
    <property type="molecule type" value="Genomic_DNA"/>
</dbReference>
<organism evidence="3 4">
    <name type="scientific">Hypothenemus hampei</name>
    <name type="common">Coffee berry borer</name>
    <dbReference type="NCBI Taxonomy" id="57062"/>
    <lineage>
        <taxon>Eukaryota</taxon>
        <taxon>Metazoa</taxon>
        <taxon>Ecdysozoa</taxon>
        <taxon>Arthropoda</taxon>
        <taxon>Hexapoda</taxon>
        <taxon>Insecta</taxon>
        <taxon>Pterygota</taxon>
        <taxon>Neoptera</taxon>
        <taxon>Endopterygota</taxon>
        <taxon>Coleoptera</taxon>
        <taxon>Polyphaga</taxon>
        <taxon>Cucujiformia</taxon>
        <taxon>Curculionidae</taxon>
        <taxon>Scolytinae</taxon>
        <taxon>Hypothenemus</taxon>
    </lineage>
</organism>
<sequence>MNLPIILNVIFPVIFVHYSQSDGHHEGKHIHLKIWVPVHKHVHKHTETIIKKPVEDKKIVIHQHHHHHHHGHGHNHGHDHKHKHDHNHKHKHGHDHNHHGDHHDHHHLDWKEYEESFSSSGGSDFNASPEIDSYSVIPRVNEVDGFDEDGYGNSQNTIRVENYLLTRGNTAASDPVAQQIPGRNYKVQQPNHNYATNVKYHNNLEVAGENVNYQPRGYAGSVTSNDYGSTEIEEDEVYPEEENPRSDPKVVQQSYTHGGRPSNHRYEALRQFF</sequence>
<keyword evidence="2" id="KW-0732">Signal</keyword>